<feature type="transmembrane region" description="Helical" evidence="1">
    <location>
        <begin position="38"/>
        <end position="58"/>
    </location>
</feature>
<keyword evidence="1" id="KW-0812">Transmembrane</keyword>
<evidence type="ECO:0000313" key="3">
    <source>
        <dbReference type="Proteomes" id="UP001500767"/>
    </source>
</evidence>
<gene>
    <name evidence="2" type="ORF">GCM10022197_39710</name>
</gene>
<keyword evidence="1" id="KW-0472">Membrane</keyword>
<comment type="caution">
    <text evidence="2">The sequence shown here is derived from an EMBL/GenBank/DDBJ whole genome shotgun (WGS) entry which is preliminary data.</text>
</comment>
<name>A0ABP6Y836_9ACTN</name>
<keyword evidence="1" id="KW-1133">Transmembrane helix</keyword>
<organism evidence="2 3">
    <name type="scientific">Microlunatus spumicola</name>
    <dbReference type="NCBI Taxonomy" id="81499"/>
    <lineage>
        <taxon>Bacteria</taxon>
        <taxon>Bacillati</taxon>
        <taxon>Actinomycetota</taxon>
        <taxon>Actinomycetes</taxon>
        <taxon>Propionibacteriales</taxon>
        <taxon>Propionibacteriaceae</taxon>
        <taxon>Microlunatus</taxon>
    </lineage>
</organism>
<keyword evidence="3" id="KW-1185">Reference proteome</keyword>
<dbReference type="EMBL" id="BAAAYR010000006">
    <property type="protein sequence ID" value="GAA3578358.1"/>
    <property type="molecule type" value="Genomic_DNA"/>
</dbReference>
<sequence length="129" mass="13276">MSSGSSVSGLADDPARSYARAMNGNRETTGPTRQLRVLARWAPGAAVAFGLLALWSAVSVVRNLTTLVEVLSGAGPAYPVLAVVLGVAVSALVAGFAGLVAYRLGVEVPRTLRGWRVALAERAEARTGS</sequence>
<reference evidence="3" key="1">
    <citation type="journal article" date="2019" name="Int. J. Syst. Evol. Microbiol.">
        <title>The Global Catalogue of Microorganisms (GCM) 10K type strain sequencing project: providing services to taxonomists for standard genome sequencing and annotation.</title>
        <authorList>
            <consortium name="The Broad Institute Genomics Platform"/>
            <consortium name="The Broad Institute Genome Sequencing Center for Infectious Disease"/>
            <person name="Wu L."/>
            <person name="Ma J."/>
        </authorList>
    </citation>
    <scope>NUCLEOTIDE SEQUENCE [LARGE SCALE GENOMIC DNA]</scope>
    <source>
        <strain evidence="3">JCM 16540</strain>
    </source>
</reference>
<feature type="transmembrane region" description="Helical" evidence="1">
    <location>
        <begin position="78"/>
        <end position="102"/>
    </location>
</feature>
<proteinExistence type="predicted"/>
<accession>A0ABP6Y836</accession>
<dbReference type="Proteomes" id="UP001500767">
    <property type="component" value="Unassembled WGS sequence"/>
</dbReference>
<protein>
    <recommendedName>
        <fullName evidence="4">DUF1049 domain-containing protein</fullName>
    </recommendedName>
</protein>
<evidence type="ECO:0000256" key="1">
    <source>
        <dbReference type="SAM" id="Phobius"/>
    </source>
</evidence>
<evidence type="ECO:0000313" key="2">
    <source>
        <dbReference type="EMBL" id="GAA3578358.1"/>
    </source>
</evidence>
<evidence type="ECO:0008006" key="4">
    <source>
        <dbReference type="Google" id="ProtNLM"/>
    </source>
</evidence>